<dbReference type="PANTHER" id="PTHR13847:SF289">
    <property type="entry name" value="GLYCINE OXIDASE"/>
    <property type="match status" value="1"/>
</dbReference>
<reference evidence="3 4" key="1">
    <citation type="submission" date="2018-10" db="EMBL/GenBank/DDBJ databases">
        <title>An outbreak of IMP-63 producing strain in France.</title>
        <authorList>
            <person name="Bour M."/>
            <person name="Liapis E."/>
            <person name="Plesiat P."/>
        </authorList>
    </citation>
    <scope>NUCLEOTIDE SEQUENCE [LARGE SCALE GENOMIC DNA]</scope>
    <source>
        <strain evidence="3 4">12917</strain>
    </source>
</reference>
<dbReference type="RefSeq" id="WP_123084526.1">
    <property type="nucleotide sequence ID" value="NZ_RJAI01000028.1"/>
</dbReference>
<feature type="domain" description="FAD dependent oxidoreductase" evidence="2">
    <location>
        <begin position="3"/>
        <end position="396"/>
    </location>
</feature>
<dbReference type="Gene3D" id="3.30.9.10">
    <property type="entry name" value="D-Amino Acid Oxidase, subunit A, domain 2"/>
    <property type="match status" value="1"/>
</dbReference>
<evidence type="ECO:0000259" key="2">
    <source>
        <dbReference type="Pfam" id="PF01266"/>
    </source>
</evidence>
<evidence type="ECO:0000256" key="1">
    <source>
        <dbReference type="ARBA" id="ARBA00023002"/>
    </source>
</evidence>
<dbReference type="Gene3D" id="3.50.50.60">
    <property type="entry name" value="FAD/NAD(P)-binding domain"/>
    <property type="match status" value="2"/>
</dbReference>
<proteinExistence type="predicted"/>
<gene>
    <name evidence="3" type="ORF">EFK07_13075</name>
</gene>
<sequence>MNVMVLGAGIVGACTAIELLKSGARVTLIDAGTPGAEQAASHGNGAWLSPASIVPMSTPGLWKKVPGYLMDKSGPLTIRLSSLPGLAPWLWRFTRAGSTLSKVEQTARSLNRLLRDAPDRHAALAREAGLDHLICRNGLLYVYPDKAAFDAESLAWRLRRINGVRWQEWDQQRIQEKVPQLAGKYRFGAWVEDGAHCLNPGDYVRGLVEHAISLGADFISGSVSHIDAKGQLTVAGGTLSADNIVIACGIGSGELCKMLGDDIPMRSERGYNIVIKDPGFELPIPVMPSDGRMANTSTNAGLRFSGQVELADEAAAPDWRRSDILLQHAATTYSAIQDTVFDPARMTRWMGRRPSVADGLPVISRSRASAHIFYAFGHGHIGLASAPKTAQLLVALMMGKADSAGCDDYAVERFY</sequence>
<dbReference type="SUPFAM" id="SSF51905">
    <property type="entry name" value="FAD/NAD(P)-binding domain"/>
    <property type="match status" value="1"/>
</dbReference>
<dbReference type="PANTHER" id="PTHR13847">
    <property type="entry name" value="SARCOSINE DEHYDROGENASE-RELATED"/>
    <property type="match status" value="1"/>
</dbReference>
<dbReference type="GO" id="GO:0005737">
    <property type="term" value="C:cytoplasm"/>
    <property type="evidence" value="ECO:0007669"/>
    <property type="project" value="TreeGrafter"/>
</dbReference>
<keyword evidence="1" id="KW-0560">Oxidoreductase</keyword>
<name>A0A3M8TCF6_PSEPU</name>
<dbReference type="AlphaFoldDB" id="A0A3M8TCF6"/>
<comment type="caution">
    <text evidence="3">The sequence shown here is derived from an EMBL/GenBank/DDBJ whole genome shotgun (WGS) entry which is preliminary data.</text>
</comment>
<dbReference type="EMBL" id="RJAI01000028">
    <property type="protein sequence ID" value="RNF88820.1"/>
    <property type="molecule type" value="Genomic_DNA"/>
</dbReference>
<evidence type="ECO:0000313" key="3">
    <source>
        <dbReference type="EMBL" id="RNF88820.1"/>
    </source>
</evidence>
<dbReference type="GO" id="GO:0016491">
    <property type="term" value="F:oxidoreductase activity"/>
    <property type="evidence" value="ECO:0007669"/>
    <property type="project" value="UniProtKB-KW"/>
</dbReference>
<dbReference type="Proteomes" id="UP000278162">
    <property type="component" value="Unassembled WGS sequence"/>
</dbReference>
<organism evidence="3 4">
    <name type="scientific">Pseudomonas putida</name>
    <name type="common">Arthrobacter siderocapsulatus</name>
    <dbReference type="NCBI Taxonomy" id="303"/>
    <lineage>
        <taxon>Bacteria</taxon>
        <taxon>Pseudomonadati</taxon>
        <taxon>Pseudomonadota</taxon>
        <taxon>Gammaproteobacteria</taxon>
        <taxon>Pseudomonadales</taxon>
        <taxon>Pseudomonadaceae</taxon>
        <taxon>Pseudomonas</taxon>
    </lineage>
</organism>
<evidence type="ECO:0000313" key="4">
    <source>
        <dbReference type="Proteomes" id="UP000278162"/>
    </source>
</evidence>
<dbReference type="InterPro" id="IPR036188">
    <property type="entry name" value="FAD/NAD-bd_sf"/>
</dbReference>
<dbReference type="InterPro" id="IPR006076">
    <property type="entry name" value="FAD-dep_OxRdtase"/>
</dbReference>
<accession>A0A3M8TCF6</accession>
<dbReference type="Pfam" id="PF01266">
    <property type="entry name" value="DAO"/>
    <property type="match status" value="1"/>
</dbReference>
<protein>
    <submittedName>
        <fullName evidence="3">FAD-binding oxidoreductase</fullName>
    </submittedName>
</protein>